<evidence type="ECO:0000313" key="3">
    <source>
        <dbReference type="Proteomes" id="UP000216825"/>
    </source>
</evidence>
<keyword evidence="3" id="KW-1185">Reference proteome</keyword>
<organism evidence="2 3">
    <name type="scientific">Kocuria varians</name>
    <name type="common">Micrococcus varians</name>
    <dbReference type="NCBI Taxonomy" id="1272"/>
    <lineage>
        <taxon>Bacteria</taxon>
        <taxon>Bacillati</taxon>
        <taxon>Actinomycetota</taxon>
        <taxon>Actinomycetes</taxon>
        <taxon>Micrococcales</taxon>
        <taxon>Micrococcaceae</taxon>
        <taxon>Kocuria</taxon>
    </lineage>
</organism>
<evidence type="ECO:0000313" key="2">
    <source>
        <dbReference type="EMBL" id="QMS55921.1"/>
    </source>
</evidence>
<dbReference type="Proteomes" id="UP000216825">
    <property type="component" value="Chromosome"/>
</dbReference>
<dbReference type="InterPro" id="IPR029050">
    <property type="entry name" value="Immunoprotect_excell_Ig-like"/>
</dbReference>
<keyword evidence="1" id="KW-0732">Signal</keyword>
<sequence length="134" mass="14058">MTVHSIDVDPVCTGSYIRKPENGHFVVMDVSVEVASHSKLSAAGVSYPKVSMRQGGFHMVDKNGKKSQGNDIIGNGYGCLPEGEGLPVDIEAGENASGKIIFDVPSAEGAIILPELISGVGSGIQGWEWAFPSK</sequence>
<proteinExistence type="predicted"/>
<evidence type="ECO:0000256" key="1">
    <source>
        <dbReference type="ARBA" id="ARBA00022729"/>
    </source>
</evidence>
<protein>
    <recommendedName>
        <fullName evidence="4">DUF4352 domain-containing protein</fullName>
    </recommendedName>
</protein>
<reference evidence="2 3" key="2">
    <citation type="submission" date="2020-07" db="EMBL/GenBank/DDBJ databases">
        <title>Genome of starter culture bacteria Kocuria salsicia reveals its technological properties and safety for usage in meat industry.</title>
        <authorList>
            <person name="Michael M."/>
            <person name="Konstantin K."/>
            <person name="Evgenii K."/>
            <person name="Galina S."/>
            <person name="Oksana K."/>
            <person name="Andrei L."/>
        </authorList>
    </citation>
    <scope>NUCLEOTIDE SEQUENCE [LARGE SCALE GENOMIC DNA]</scope>
    <source>
        <strain evidence="2 3">80</strain>
    </source>
</reference>
<accession>A0A7D7Q253</accession>
<dbReference type="EMBL" id="CP059343">
    <property type="protein sequence ID" value="QMS55921.1"/>
    <property type="molecule type" value="Genomic_DNA"/>
</dbReference>
<dbReference type="KEGG" id="kvr:CIB50_0000619"/>
<reference evidence="3" key="1">
    <citation type="submission" date="2017-08" db="EMBL/GenBank/DDBJ databases">
        <title>Draft Genome Sequence of Kocuria varians 80.</title>
        <authorList>
            <person name="Minaev M."/>
            <person name="Kurbakov K.A."/>
            <person name="Solodovnikova G.I."/>
            <person name="Kuznetsova O.A."/>
            <person name="Lisitsyn A.B."/>
        </authorList>
    </citation>
    <scope>NUCLEOTIDE SEQUENCE [LARGE SCALE GENOMIC DNA]</scope>
    <source>
        <strain evidence="3">80</strain>
    </source>
</reference>
<gene>
    <name evidence="2" type="ORF">CIB50_0000619</name>
</gene>
<name>A0A7D7Q253_KOCVA</name>
<dbReference type="AlphaFoldDB" id="A0A7D7Q253"/>
<dbReference type="Gene3D" id="2.60.40.1240">
    <property type="match status" value="1"/>
</dbReference>
<evidence type="ECO:0008006" key="4">
    <source>
        <dbReference type="Google" id="ProtNLM"/>
    </source>
</evidence>